<accession>A0A8S5MLV6</accession>
<dbReference type="EMBL" id="BK014931">
    <property type="protein sequence ID" value="DAD83238.1"/>
    <property type="molecule type" value="Genomic_DNA"/>
</dbReference>
<organism evidence="1">
    <name type="scientific">Myoviridae sp. ctzyI3</name>
    <dbReference type="NCBI Taxonomy" id="2826722"/>
    <lineage>
        <taxon>Viruses</taxon>
        <taxon>Duplodnaviria</taxon>
        <taxon>Heunggongvirae</taxon>
        <taxon>Uroviricota</taxon>
        <taxon>Caudoviricetes</taxon>
    </lineage>
</organism>
<name>A0A8S5MLV6_9CAUD</name>
<sequence length="140" mass="17071">MNIKIYDIKRTDKYKYAEGVYILLPDNDKYKIENLVSKEVYSALLFNFHVLRKIEDYCCTFFECKEKGLSYEIGCYLQKREYQHEGFIQRDIDKFSALLKVYNKETYPAEYNLITNLVNSLYWFQKKWESYEESHPELFE</sequence>
<reference evidence="1" key="1">
    <citation type="journal article" date="2021" name="Proc. Natl. Acad. Sci. U.S.A.">
        <title>A Catalog of Tens of Thousands of Viruses from Human Metagenomes Reveals Hidden Associations with Chronic Diseases.</title>
        <authorList>
            <person name="Tisza M.J."/>
            <person name="Buck C.B."/>
        </authorList>
    </citation>
    <scope>NUCLEOTIDE SEQUENCE</scope>
    <source>
        <strain evidence="1">CtzyI3</strain>
    </source>
</reference>
<evidence type="ECO:0000313" key="1">
    <source>
        <dbReference type="EMBL" id="DAD83238.1"/>
    </source>
</evidence>
<protein>
    <submittedName>
        <fullName evidence="1">Uncharacterized protein</fullName>
    </submittedName>
</protein>
<proteinExistence type="predicted"/>